<dbReference type="PANTHER" id="PTHR24409:SF295">
    <property type="entry name" value="AZ2-RELATED"/>
    <property type="match status" value="1"/>
</dbReference>
<keyword evidence="1" id="KW-0479">Metal-binding</keyword>
<dbReference type="AlphaFoldDB" id="A0AAV2RAY2"/>
<evidence type="ECO:0000256" key="3">
    <source>
        <dbReference type="ARBA" id="ARBA00022771"/>
    </source>
</evidence>
<keyword evidence="2" id="KW-0677">Repeat</keyword>
<name>A0AAV2RAY2_MEGNR</name>
<dbReference type="PROSITE" id="PS50157">
    <property type="entry name" value="ZINC_FINGER_C2H2_2"/>
    <property type="match status" value="12"/>
</dbReference>
<evidence type="ECO:0000256" key="5">
    <source>
        <dbReference type="PROSITE-ProRule" id="PRU00042"/>
    </source>
</evidence>
<keyword evidence="3 5" id="KW-0863">Zinc-finger</keyword>
<dbReference type="InterPro" id="IPR013087">
    <property type="entry name" value="Znf_C2H2_type"/>
</dbReference>
<evidence type="ECO:0000256" key="1">
    <source>
        <dbReference type="ARBA" id="ARBA00022723"/>
    </source>
</evidence>
<evidence type="ECO:0000313" key="8">
    <source>
        <dbReference type="Proteomes" id="UP001497623"/>
    </source>
</evidence>
<feature type="domain" description="C2H2-type" evidence="6">
    <location>
        <begin position="492"/>
        <end position="519"/>
    </location>
</feature>
<evidence type="ECO:0000256" key="4">
    <source>
        <dbReference type="ARBA" id="ARBA00022833"/>
    </source>
</evidence>
<dbReference type="PANTHER" id="PTHR24409">
    <property type="entry name" value="ZINC FINGER PROTEIN 142"/>
    <property type="match status" value="1"/>
</dbReference>
<organism evidence="7 8">
    <name type="scientific">Meganyctiphanes norvegica</name>
    <name type="common">Northern krill</name>
    <name type="synonym">Thysanopoda norvegica</name>
    <dbReference type="NCBI Taxonomy" id="48144"/>
    <lineage>
        <taxon>Eukaryota</taxon>
        <taxon>Metazoa</taxon>
        <taxon>Ecdysozoa</taxon>
        <taxon>Arthropoda</taxon>
        <taxon>Crustacea</taxon>
        <taxon>Multicrustacea</taxon>
        <taxon>Malacostraca</taxon>
        <taxon>Eumalacostraca</taxon>
        <taxon>Eucarida</taxon>
        <taxon>Euphausiacea</taxon>
        <taxon>Euphausiidae</taxon>
        <taxon>Meganyctiphanes</taxon>
    </lineage>
</organism>
<gene>
    <name evidence="7" type="ORF">MNOR_LOCUS23015</name>
</gene>
<feature type="domain" description="C2H2-type" evidence="6">
    <location>
        <begin position="218"/>
        <end position="245"/>
    </location>
</feature>
<dbReference type="GO" id="GO:0008270">
    <property type="term" value="F:zinc ion binding"/>
    <property type="evidence" value="ECO:0007669"/>
    <property type="project" value="UniProtKB-KW"/>
</dbReference>
<dbReference type="Pfam" id="PF00096">
    <property type="entry name" value="zf-C2H2"/>
    <property type="match status" value="7"/>
</dbReference>
<feature type="domain" description="C2H2-type" evidence="6">
    <location>
        <begin position="437"/>
        <end position="464"/>
    </location>
</feature>
<dbReference type="FunFam" id="3.30.160.60:FF:000100">
    <property type="entry name" value="Zinc finger 45-like"/>
    <property type="match status" value="1"/>
</dbReference>
<reference evidence="7 8" key="1">
    <citation type="submission" date="2024-05" db="EMBL/GenBank/DDBJ databases">
        <authorList>
            <person name="Wallberg A."/>
        </authorList>
    </citation>
    <scope>NUCLEOTIDE SEQUENCE [LARGE SCALE GENOMIC DNA]</scope>
</reference>
<dbReference type="InterPro" id="IPR036236">
    <property type="entry name" value="Znf_C2H2_sf"/>
</dbReference>
<dbReference type="GO" id="GO:0005634">
    <property type="term" value="C:nucleus"/>
    <property type="evidence" value="ECO:0007669"/>
    <property type="project" value="TreeGrafter"/>
</dbReference>
<keyword evidence="8" id="KW-1185">Reference proteome</keyword>
<accession>A0AAV2RAY2</accession>
<dbReference type="PROSITE" id="PS00028">
    <property type="entry name" value="ZINC_FINGER_C2H2_1"/>
    <property type="match status" value="13"/>
</dbReference>
<dbReference type="SMART" id="SM00355">
    <property type="entry name" value="ZnF_C2H2"/>
    <property type="match status" value="20"/>
</dbReference>
<feature type="domain" description="C2H2-type" evidence="6">
    <location>
        <begin position="312"/>
        <end position="339"/>
    </location>
</feature>
<dbReference type="Proteomes" id="UP001497623">
    <property type="component" value="Unassembled WGS sequence"/>
</dbReference>
<dbReference type="EMBL" id="CAXKWB010019867">
    <property type="protein sequence ID" value="CAL4122293.1"/>
    <property type="molecule type" value="Genomic_DNA"/>
</dbReference>
<feature type="domain" description="C2H2-type" evidence="6">
    <location>
        <begin position="637"/>
        <end position="660"/>
    </location>
</feature>
<evidence type="ECO:0000259" key="6">
    <source>
        <dbReference type="PROSITE" id="PS50157"/>
    </source>
</evidence>
<evidence type="ECO:0000256" key="2">
    <source>
        <dbReference type="ARBA" id="ARBA00022737"/>
    </source>
</evidence>
<feature type="domain" description="C2H2-type" evidence="6">
    <location>
        <begin position="186"/>
        <end position="208"/>
    </location>
</feature>
<feature type="domain" description="C2H2-type" evidence="6">
    <location>
        <begin position="608"/>
        <end position="636"/>
    </location>
</feature>
<comment type="caution">
    <text evidence="7">The sequence shown here is derived from an EMBL/GenBank/DDBJ whole genome shotgun (WGS) entry which is preliminary data.</text>
</comment>
<evidence type="ECO:0000313" key="7">
    <source>
        <dbReference type="EMBL" id="CAL4122293.1"/>
    </source>
</evidence>
<dbReference type="GO" id="GO:0000977">
    <property type="term" value="F:RNA polymerase II transcription regulatory region sequence-specific DNA binding"/>
    <property type="evidence" value="ECO:0007669"/>
    <property type="project" value="TreeGrafter"/>
</dbReference>
<feature type="domain" description="C2H2-type" evidence="6">
    <location>
        <begin position="520"/>
        <end position="548"/>
    </location>
</feature>
<dbReference type="Gene3D" id="3.30.160.60">
    <property type="entry name" value="Classic Zinc Finger"/>
    <property type="match status" value="12"/>
</dbReference>
<feature type="domain" description="C2H2-type" evidence="6">
    <location>
        <begin position="159"/>
        <end position="187"/>
    </location>
</feature>
<dbReference type="SUPFAM" id="SSF57667">
    <property type="entry name" value="beta-beta-alpha zinc fingers"/>
    <property type="match status" value="9"/>
</dbReference>
<keyword evidence="4" id="KW-0862">Zinc</keyword>
<dbReference type="FunFam" id="3.30.160.60:FF:000446">
    <property type="entry name" value="Zinc finger protein"/>
    <property type="match status" value="1"/>
</dbReference>
<protein>
    <recommendedName>
        <fullName evidence="6">C2H2-type domain-containing protein</fullName>
    </recommendedName>
</protein>
<dbReference type="Pfam" id="PF12874">
    <property type="entry name" value="zf-met"/>
    <property type="match status" value="1"/>
</dbReference>
<feature type="domain" description="C2H2-type" evidence="6">
    <location>
        <begin position="369"/>
        <end position="396"/>
    </location>
</feature>
<sequence length="757" mass="88759">MDSALKPSIYKIIVKEEKSKELKEEGLLIEHNPISCVEDEGEITIYIEAQQQPLNDQDITKSNHIGTLRTVLCDEYTKNLYSDDAQNFYTDDLDSTIHNYTEDYSENINNQENTVTHFSKKIRHVYTNKCETELKPPILEDAKVEDVTSFIQNDSNVSYYCNICNKILSSENELNDHWRSQHSSSFKCRECDLILTSQEQLKTHLETHNFGDNVDKSFTCTVCQCSFSKQASLQKHISIHNQELLPNSNVCIQCGVNFESKVLLEKHLKTHKEDPSEIYACYECDVTFDNHSSFSQHEHNILRIRYSEHKEYACNICDYIASSKKNLYRHMWSHSQHNIPIFSCDICEKKFSGIMLKRHKLMHKYNNSLTCKECGEKFQDFMKLDKHMKAHASNDISCIFCDSTFQSRAEYNKHMEFIHIDKYGTVSPNVDVVPNYCTCRICFKIFPQRSGLNEHMKIHLEEKKCPKCDYTSKIKAQLEIHIASQCETVQAFKCKECGKQFSSEPFLKRHKIIHSAKKPYECTECNFKSSHSQSLRSHLRKVHNKRDEDIYTFPCSKCEKKFASMGEVQLHLKLKRCEFKCPHCNFMCKLSKDMKKHRKYRHYTKRNIACPECPRTFQSNWQLEKHITAIHDGEKLYLCGQCNKSFGFKASLQKHLKTIHDDITYSCEECDFKTTTEHNLEVHIVRKHGDMQLFPCSYCDFKCTSPYILKKHITAKHPDEDYDNKKLMNKNIFQCPNCDKPFANRAKLKEHYISEHL</sequence>
<dbReference type="GO" id="GO:0000981">
    <property type="term" value="F:DNA-binding transcription factor activity, RNA polymerase II-specific"/>
    <property type="evidence" value="ECO:0007669"/>
    <property type="project" value="TreeGrafter"/>
</dbReference>
<proteinExistence type="predicted"/>
<feature type="domain" description="C2H2-type" evidence="6">
    <location>
        <begin position="733"/>
        <end position="757"/>
    </location>
</feature>
<feature type="domain" description="C2H2-type" evidence="6">
    <location>
        <begin position="249"/>
        <end position="276"/>
    </location>
</feature>